<dbReference type="InterPro" id="IPR036291">
    <property type="entry name" value="NAD(P)-bd_dom_sf"/>
</dbReference>
<dbReference type="PANTHER" id="PTHR24321">
    <property type="entry name" value="DEHYDROGENASES, SHORT CHAIN"/>
    <property type="match status" value="1"/>
</dbReference>
<dbReference type="Gene3D" id="3.40.50.720">
    <property type="entry name" value="NAD(P)-binding Rossmann-like Domain"/>
    <property type="match status" value="1"/>
</dbReference>
<dbReference type="InterPro" id="IPR002347">
    <property type="entry name" value="SDR_fam"/>
</dbReference>
<protein>
    <submittedName>
        <fullName evidence="3">SDR family oxidoreductase</fullName>
    </submittedName>
</protein>
<organism evidence="3 4">
    <name type="scientific">Parasphingopyxis marina</name>
    <dbReference type="NCBI Taxonomy" id="2761622"/>
    <lineage>
        <taxon>Bacteria</taxon>
        <taxon>Pseudomonadati</taxon>
        <taxon>Pseudomonadota</taxon>
        <taxon>Alphaproteobacteria</taxon>
        <taxon>Sphingomonadales</taxon>
        <taxon>Sphingomonadaceae</taxon>
        <taxon>Parasphingopyxis</taxon>
    </lineage>
</organism>
<accession>A0A842I2I0</accession>
<dbReference type="Proteomes" id="UP000564378">
    <property type="component" value="Unassembled WGS sequence"/>
</dbReference>
<gene>
    <name evidence="3" type="ORF">H6P80_15115</name>
</gene>
<dbReference type="GO" id="GO:0016491">
    <property type="term" value="F:oxidoreductase activity"/>
    <property type="evidence" value="ECO:0007669"/>
    <property type="project" value="UniProtKB-KW"/>
</dbReference>
<dbReference type="CDD" id="cd05233">
    <property type="entry name" value="SDR_c"/>
    <property type="match status" value="1"/>
</dbReference>
<evidence type="ECO:0000256" key="1">
    <source>
        <dbReference type="ARBA" id="ARBA00006484"/>
    </source>
</evidence>
<dbReference type="PRINTS" id="PR00081">
    <property type="entry name" value="GDHRDH"/>
</dbReference>
<dbReference type="SUPFAM" id="SSF51735">
    <property type="entry name" value="NAD(P)-binding Rossmann-fold domains"/>
    <property type="match status" value="1"/>
</dbReference>
<dbReference type="PANTHER" id="PTHR24321:SF8">
    <property type="entry name" value="ESTRADIOL 17-BETA-DEHYDROGENASE 8-RELATED"/>
    <property type="match status" value="1"/>
</dbReference>
<dbReference type="AlphaFoldDB" id="A0A842I2I0"/>
<sequence length="249" mass="25783">MRYTDKTVLITGAATGIGRATASAFAREGAAVMIGDLDEGAAQTVTAIEEMGGRAAWRHCDVSDLSETEALIADCATRFGGLHAAFNNAGILTPFAPLHDTDPADYTHVMAVNAGGVFNAMRAEISWMIEHGGGAIVNTASVGGVIANPGMAPYIAAKHAVVGLTRTAALDYARLGIRTNAICPGLVRTAMTADWFEDATFIDSFYESSPIGRAAEPAEIAGMVLHLCSDEASFTNGAVITMDGGQTAI</sequence>
<evidence type="ECO:0000313" key="4">
    <source>
        <dbReference type="Proteomes" id="UP000564378"/>
    </source>
</evidence>
<evidence type="ECO:0000313" key="3">
    <source>
        <dbReference type="EMBL" id="MBC2778953.1"/>
    </source>
</evidence>
<comment type="similarity">
    <text evidence="1">Belongs to the short-chain dehydrogenases/reductases (SDR) family.</text>
</comment>
<keyword evidence="4" id="KW-1185">Reference proteome</keyword>
<name>A0A842I2I0_9SPHN</name>
<dbReference type="RefSeq" id="WP_185802257.1">
    <property type="nucleotide sequence ID" value="NZ_JACJVJ010000003.1"/>
</dbReference>
<keyword evidence="2" id="KW-0560">Oxidoreductase</keyword>
<dbReference type="FunFam" id="3.40.50.720:FF:000084">
    <property type="entry name" value="Short-chain dehydrogenase reductase"/>
    <property type="match status" value="1"/>
</dbReference>
<evidence type="ECO:0000256" key="2">
    <source>
        <dbReference type="ARBA" id="ARBA00023002"/>
    </source>
</evidence>
<dbReference type="Pfam" id="PF13561">
    <property type="entry name" value="adh_short_C2"/>
    <property type="match status" value="1"/>
</dbReference>
<dbReference type="PRINTS" id="PR00080">
    <property type="entry name" value="SDRFAMILY"/>
</dbReference>
<dbReference type="EMBL" id="JACJVJ010000003">
    <property type="protein sequence ID" value="MBC2778953.1"/>
    <property type="molecule type" value="Genomic_DNA"/>
</dbReference>
<reference evidence="3 4" key="1">
    <citation type="submission" date="2020-08" db="EMBL/GenBank/DDBJ databases">
        <title>Draft genome sequence of Parasphingopyxis sp. GrpM-11.</title>
        <authorList>
            <person name="Oh J."/>
            <person name="Roh D.-H."/>
        </authorList>
    </citation>
    <scope>NUCLEOTIDE SEQUENCE [LARGE SCALE GENOMIC DNA]</scope>
    <source>
        <strain evidence="3 4">GrpM-11</strain>
    </source>
</reference>
<dbReference type="NCBIfam" id="NF005559">
    <property type="entry name" value="PRK07231.1"/>
    <property type="match status" value="1"/>
</dbReference>
<proteinExistence type="inferred from homology"/>
<comment type="caution">
    <text evidence="3">The sequence shown here is derived from an EMBL/GenBank/DDBJ whole genome shotgun (WGS) entry which is preliminary data.</text>
</comment>